<evidence type="ECO:0000313" key="3">
    <source>
        <dbReference type="Proteomes" id="UP000286715"/>
    </source>
</evidence>
<protein>
    <recommendedName>
        <fullName evidence="1">Smr domain-containing protein</fullName>
    </recommendedName>
</protein>
<proteinExistence type="predicted"/>
<dbReference type="PROSITE" id="PS50828">
    <property type="entry name" value="SMR"/>
    <property type="match status" value="1"/>
</dbReference>
<keyword evidence="3" id="KW-1185">Reference proteome</keyword>
<dbReference type="EMBL" id="BHZE01000006">
    <property type="protein sequence ID" value="GCD77366.1"/>
    <property type="molecule type" value="Genomic_DNA"/>
</dbReference>
<dbReference type="AlphaFoldDB" id="A0A401XK20"/>
<organism evidence="2 3">
    <name type="scientific">Thermaurantimonas aggregans</name>
    <dbReference type="NCBI Taxonomy" id="2173829"/>
    <lineage>
        <taxon>Bacteria</taxon>
        <taxon>Pseudomonadati</taxon>
        <taxon>Bacteroidota</taxon>
        <taxon>Flavobacteriia</taxon>
        <taxon>Flavobacteriales</taxon>
        <taxon>Schleiferiaceae</taxon>
        <taxon>Thermaurantimonas</taxon>
    </lineage>
</organism>
<accession>A0A401XK20</accession>
<evidence type="ECO:0000313" key="2">
    <source>
        <dbReference type="EMBL" id="GCD77366.1"/>
    </source>
</evidence>
<gene>
    <name evidence="2" type="ORF">JCM31826_08480</name>
</gene>
<dbReference type="RefSeq" id="WP_124397429.1">
    <property type="nucleotide sequence ID" value="NZ_BHZE01000006.1"/>
</dbReference>
<dbReference type="InterPro" id="IPR002625">
    <property type="entry name" value="Smr_dom"/>
</dbReference>
<sequence>MTLKPGDEVSFLDETGKAIVVSITGNTAIVCTEEGFEIEYPIDKLVVRPANIAKEIFRKPVVQKDAQVRTTGDRQLLKSDVLEVDLHLHEIAEHYGGFTRHDMVTYQLNHARNQFFKARKAGIKKIIFIHGVGEGVLKQELRKMLSAFDGITVYDADYSKYGLGATAVEIWKRSED</sequence>
<reference evidence="2 3" key="1">
    <citation type="submission" date="2018-11" db="EMBL/GenBank/DDBJ databases">
        <title>Schleiferia aggregans sp. nov., a moderately thermophilic heterotrophic bacterium isolated from microbial mats at a terrestrial hot spring.</title>
        <authorList>
            <person name="Iino T."/>
            <person name="Ohkuma M."/>
            <person name="Haruta S."/>
        </authorList>
    </citation>
    <scope>NUCLEOTIDE SEQUENCE [LARGE SCALE GENOMIC DNA]</scope>
    <source>
        <strain evidence="2 3">LA</strain>
    </source>
</reference>
<dbReference type="Pfam" id="PF01713">
    <property type="entry name" value="Smr"/>
    <property type="match status" value="1"/>
</dbReference>
<name>A0A401XK20_9FLAO</name>
<evidence type="ECO:0000259" key="1">
    <source>
        <dbReference type="PROSITE" id="PS50828"/>
    </source>
</evidence>
<dbReference type="Proteomes" id="UP000286715">
    <property type="component" value="Unassembled WGS sequence"/>
</dbReference>
<feature type="domain" description="Smr" evidence="1">
    <location>
        <begin position="113"/>
        <end position="171"/>
    </location>
</feature>
<dbReference type="OrthoDB" id="1524810at2"/>
<dbReference type="InterPro" id="IPR036063">
    <property type="entry name" value="Smr_dom_sf"/>
</dbReference>
<comment type="caution">
    <text evidence="2">The sequence shown here is derived from an EMBL/GenBank/DDBJ whole genome shotgun (WGS) entry which is preliminary data.</text>
</comment>
<dbReference type="Gene3D" id="3.30.1370.110">
    <property type="match status" value="1"/>
</dbReference>